<dbReference type="InterPro" id="IPR051125">
    <property type="entry name" value="ABC-4/HrtB_transporter"/>
</dbReference>
<evidence type="ECO:0000259" key="7">
    <source>
        <dbReference type="Pfam" id="PF02687"/>
    </source>
</evidence>
<dbReference type="InterPro" id="IPR003838">
    <property type="entry name" value="ABC3_permease_C"/>
</dbReference>
<gene>
    <name evidence="9" type="ORF">WQQ_08590</name>
</gene>
<evidence type="ECO:0000313" key="10">
    <source>
        <dbReference type="Proteomes" id="UP000003704"/>
    </source>
</evidence>
<name>I7ZG79_9GAMM</name>
<evidence type="ECO:0000256" key="6">
    <source>
        <dbReference type="SAM" id="Phobius"/>
    </source>
</evidence>
<feature type="transmembrane region" description="Helical" evidence="6">
    <location>
        <begin position="360"/>
        <end position="380"/>
    </location>
</feature>
<keyword evidence="2" id="KW-1003">Cell membrane</keyword>
<dbReference type="PANTHER" id="PTHR43738">
    <property type="entry name" value="ABC TRANSPORTER, MEMBRANE PROTEIN"/>
    <property type="match status" value="1"/>
</dbReference>
<evidence type="ECO:0000256" key="4">
    <source>
        <dbReference type="ARBA" id="ARBA00022989"/>
    </source>
</evidence>
<dbReference type="EMBL" id="AKGD01000001">
    <property type="protein sequence ID" value="EIT70722.1"/>
    <property type="molecule type" value="Genomic_DNA"/>
</dbReference>
<dbReference type="InterPro" id="IPR025857">
    <property type="entry name" value="MacB_PCD"/>
</dbReference>
<keyword evidence="10" id="KW-1185">Reference proteome</keyword>
<dbReference type="GO" id="GO:0005886">
    <property type="term" value="C:plasma membrane"/>
    <property type="evidence" value="ECO:0007669"/>
    <property type="project" value="UniProtKB-SubCell"/>
</dbReference>
<keyword evidence="4 6" id="KW-1133">Transmembrane helix</keyword>
<comment type="subcellular location">
    <subcellularLocation>
        <location evidence="1">Cell membrane</location>
        <topology evidence="1">Multi-pass membrane protein</topology>
    </subcellularLocation>
</comment>
<keyword evidence="3 6" id="KW-0812">Transmembrane</keyword>
<evidence type="ECO:0000256" key="3">
    <source>
        <dbReference type="ARBA" id="ARBA00022692"/>
    </source>
</evidence>
<evidence type="ECO:0000313" key="9">
    <source>
        <dbReference type="EMBL" id="EIT70722.1"/>
    </source>
</evidence>
<dbReference type="Pfam" id="PF12704">
    <property type="entry name" value="MacB_PCD"/>
    <property type="match status" value="1"/>
</dbReference>
<dbReference type="AlphaFoldDB" id="I7ZG79"/>
<feature type="transmembrane region" description="Helical" evidence="6">
    <location>
        <begin position="271"/>
        <end position="291"/>
    </location>
</feature>
<comment type="caution">
    <text evidence="9">The sequence shown here is derived from an EMBL/GenBank/DDBJ whole genome shotgun (WGS) entry which is preliminary data.</text>
</comment>
<feature type="transmembrane region" description="Helical" evidence="6">
    <location>
        <begin position="29"/>
        <end position="49"/>
    </location>
</feature>
<dbReference type="STRING" id="1172194.WQQ_08590"/>
<keyword evidence="5 6" id="KW-0472">Membrane</keyword>
<evidence type="ECO:0000259" key="8">
    <source>
        <dbReference type="Pfam" id="PF12704"/>
    </source>
</evidence>
<reference evidence="9 10" key="1">
    <citation type="journal article" date="2012" name="J. Bacteriol.">
        <title>Genome Sequence of n-Alkane-Degrading Hydrocarboniphaga effusa Strain AP103T (ATCC BAA-332T).</title>
        <authorList>
            <person name="Chang H.K."/>
            <person name="Zylstra G.J."/>
            <person name="Chae J.C."/>
        </authorList>
    </citation>
    <scope>NUCLEOTIDE SEQUENCE [LARGE SCALE GENOMIC DNA]</scope>
    <source>
        <strain evidence="9 10">AP103</strain>
    </source>
</reference>
<organism evidence="9 10">
    <name type="scientific">Hydrocarboniphaga effusa AP103</name>
    <dbReference type="NCBI Taxonomy" id="1172194"/>
    <lineage>
        <taxon>Bacteria</taxon>
        <taxon>Pseudomonadati</taxon>
        <taxon>Pseudomonadota</taxon>
        <taxon>Gammaproteobacteria</taxon>
        <taxon>Nevskiales</taxon>
        <taxon>Nevskiaceae</taxon>
        <taxon>Hydrocarboniphaga</taxon>
    </lineage>
</organism>
<proteinExistence type="predicted"/>
<feature type="domain" description="ABC3 transporter permease C-terminal" evidence="7">
    <location>
        <begin position="272"/>
        <end position="384"/>
    </location>
</feature>
<dbReference type="Proteomes" id="UP000003704">
    <property type="component" value="Unassembled WGS sequence"/>
</dbReference>
<dbReference type="RefSeq" id="WP_007183815.1">
    <property type="nucleotide sequence ID" value="NZ_AKGD01000001.1"/>
</dbReference>
<dbReference type="Pfam" id="PF02687">
    <property type="entry name" value="FtsX"/>
    <property type="match status" value="1"/>
</dbReference>
<protein>
    <recommendedName>
        <fullName evidence="11">ABC transporter ATP-binding protein</fullName>
    </recommendedName>
</protein>
<evidence type="ECO:0000256" key="1">
    <source>
        <dbReference type="ARBA" id="ARBA00004651"/>
    </source>
</evidence>
<evidence type="ECO:0008006" key="11">
    <source>
        <dbReference type="Google" id="ProtNLM"/>
    </source>
</evidence>
<feature type="domain" description="MacB-like periplasmic core" evidence="8">
    <location>
        <begin position="28"/>
        <end position="237"/>
    </location>
</feature>
<accession>I7ZG79</accession>
<dbReference type="PANTHER" id="PTHR43738:SF3">
    <property type="entry name" value="ABC TRANSPORTER PERMEASE"/>
    <property type="match status" value="1"/>
</dbReference>
<feature type="transmembrane region" description="Helical" evidence="6">
    <location>
        <begin position="311"/>
        <end position="334"/>
    </location>
</feature>
<evidence type="ECO:0000256" key="2">
    <source>
        <dbReference type="ARBA" id="ARBA00022475"/>
    </source>
</evidence>
<sequence length="395" mass="43467">MQSTQSSMQFVYMLRLASKNLLRHRLRSLLTMAGIAVAIVSFGLLRTVVDSWYAGAELGSAGRLITRSEASLSFRLPVTHADRIRRVPGVSAVTWANWFGGVYIDEKHFFPQYAIDAASYFGLYPEYVIAPDQLSAFQRERRAVIVGRKLANKNGWQLGDSVALRGTVYPGTWNFVIRGIYTGADDKTDEGLFLMHWQYLNERVKAILPSMADSVGIFIVGLHNSNDSAEVSAAIDSVFRNSLAETRTETQKAFQLGFIAMVDTILVAIKTVAYVVVLIIMAVMANTMAMAARERTREYATLKALGFGNDFVWKLILAESLTLSLAGGLFGMLLTFPVSDAFFQATRDLFVVFQVEPETMALQFASSLLIGICAGIAPAINSTRLVIVDGLRAVT</sequence>
<evidence type="ECO:0000256" key="5">
    <source>
        <dbReference type="ARBA" id="ARBA00023136"/>
    </source>
</evidence>